<name>A0AAE0IWQ2_9PEZI</name>
<dbReference type="GO" id="GO:0032259">
    <property type="term" value="P:methylation"/>
    <property type="evidence" value="ECO:0007669"/>
    <property type="project" value="UniProtKB-KW"/>
</dbReference>
<feature type="compositionally biased region" description="Acidic residues" evidence="2">
    <location>
        <begin position="53"/>
        <end position="64"/>
    </location>
</feature>
<comment type="similarity">
    <text evidence="1">Belongs to the methyltransferase superfamily. LaeA methyltransferase family.</text>
</comment>
<dbReference type="AlphaFoldDB" id="A0AAE0IWQ2"/>
<feature type="region of interest" description="Disordered" evidence="2">
    <location>
        <begin position="1"/>
        <end position="64"/>
    </location>
</feature>
<evidence type="ECO:0000313" key="4">
    <source>
        <dbReference type="Proteomes" id="UP001286456"/>
    </source>
</evidence>
<keyword evidence="4" id="KW-1185">Reference proteome</keyword>
<reference evidence="3" key="2">
    <citation type="submission" date="2023-06" db="EMBL/GenBank/DDBJ databases">
        <authorList>
            <consortium name="Lawrence Berkeley National Laboratory"/>
            <person name="Haridas S."/>
            <person name="Hensen N."/>
            <person name="Bonometti L."/>
            <person name="Westerberg I."/>
            <person name="Brannstrom I.O."/>
            <person name="Guillou S."/>
            <person name="Cros-Aarteil S."/>
            <person name="Calhoun S."/>
            <person name="Kuo A."/>
            <person name="Mondo S."/>
            <person name="Pangilinan J."/>
            <person name="Riley R."/>
            <person name="Labutti K."/>
            <person name="Andreopoulos B."/>
            <person name="Lipzen A."/>
            <person name="Chen C."/>
            <person name="Yanf M."/>
            <person name="Daum C."/>
            <person name="Ng V."/>
            <person name="Clum A."/>
            <person name="Steindorff A."/>
            <person name="Ohm R."/>
            <person name="Martin F."/>
            <person name="Silar P."/>
            <person name="Natvig D."/>
            <person name="Lalanne C."/>
            <person name="Gautier V."/>
            <person name="Ament-Velasquez S.L."/>
            <person name="Kruys A."/>
            <person name="Hutchinson M.I."/>
            <person name="Powell A.J."/>
            <person name="Barry K."/>
            <person name="Miller A.N."/>
            <person name="Grigoriev I.V."/>
            <person name="Debuchy R."/>
            <person name="Gladieux P."/>
            <person name="Thoren M.H."/>
            <person name="Johannesson H."/>
        </authorList>
    </citation>
    <scope>NUCLEOTIDE SEQUENCE</scope>
    <source>
        <strain evidence="3">SMH4131-1</strain>
    </source>
</reference>
<dbReference type="Proteomes" id="UP001286456">
    <property type="component" value="Unassembled WGS sequence"/>
</dbReference>
<proteinExistence type="inferred from homology"/>
<dbReference type="GO" id="GO:0008168">
    <property type="term" value="F:methyltransferase activity"/>
    <property type="evidence" value="ECO:0007669"/>
    <property type="project" value="UniProtKB-KW"/>
</dbReference>
<comment type="caution">
    <text evidence="3">The sequence shown here is derived from an EMBL/GenBank/DDBJ whole genome shotgun (WGS) entry which is preliminary data.</text>
</comment>
<dbReference type="Gene3D" id="3.40.50.150">
    <property type="entry name" value="Vaccinia Virus protein VP39"/>
    <property type="match status" value="1"/>
</dbReference>
<dbReference type="SUPFAM" id="SSF53335">
    <property type="entry name" value="S-adenosyl-L-methionine-dependent methyltransferases"/>
    <property type="match status" value="1"/>
</dbReference>
<dbReference type="PANTHER" id="PTHR43591">
    <property type="entry name" value="METHYLTRANSFERASE"/>
    <property type="match status" value="1"/>
</dbReference>
<dbReference type="InterPro" id="IPR029063">
    <property type="entry name" value="SAM-dependent_MTases_sf"/>
</dbReference>
<sequence>MGNADRHDHASSSSGPPRRSPTRSPTGASDPPALGEASGSGPGPTTTNTNDQIEADYSTDDDGFDASTTNSYLTSIASDVRRGVEENGHLYAAHGMHKTYLPIGGRELDRNALQHCKFTLMLEGKLFLAPIVAKPQNILDLGTGSGIWAIDVAEMYPSAAVVGVDLAPVQPSIAPPNLAFEIDDIEKDWLWGEDQFDFIHGRELIMAIRDWPRLVRQAYTCLKPGGYIQLSGSLPDFQADDGTLPPDVAYLEMGRIYFDMSARIGASGREVQNWKRYLEDAGYVDVVQHVVKIPTNPWPKDERLKKIGAFELAHFRDGIANVFARGYEDILGGDPVYLQVLLAKARQEVMNRGMHSWVPFYYVWGRKPE</sequence>
<reference evidence="3" key="1">
    <citation type="journal article" date="2023" name="Mol. Phylogenet. Evol.">
        <title>Genome-scale phylogeny and comparative genomics of the fungal order Sordariales.</title>
        <authorList>
            <person name="Hensen N."/>
            <person name="Bonometti L."/>
            <person name="Westerberg I."/>
            <person name="Brannstrom I.O."/>
            <person name="Guillou S."/>
            <person name="Cros-Aarteil S."/>
            <person name="Calhoun S."/>
            <person name="Haridas S."/>
            <person name="Kuo A."/>
            <person name="Mondo S."/>
            <person name="Pangilinan J."/>
            <person name="Riley R."/>
            <person name="LaButti K."/>
            <person name="Andreopoulos B."/>
            <person name="Lipzen A."/>
            <person name="Chen C."/>
            <person name="Yan M."/>
            <person name="Daum C."/>
            <person name="Ng V."/>
            <person name="Clum A."/>
            <person name="Steindorff A."/>
            <person name="Ohm R.A."/>
            <person name="Martin F."/>
            <person name="Silar P."/>
            <person name="Natvig D.O."/>
            <person name="Lalanne C."/>
            <person name="Gautier V."/>
            <person name="Ament-Velasquez S.L."/>
            <person name="Kruys A."/>
            <person name="Hutchinson M.I."/>
            <person name="Powell A.J."/>
            <person name="Barry K."/>
            <person name="Miller A.N."/>
            <person name="Grigoriev I.V."/>
            <person name="Debuchy R."/>
            <person name="Gladieux P."/>
            <person name="Hiltunen Thoren M."/>
            <person name="Johannesson H."/>
        </authorList>
    </citation>
    <scope>NUCLEOTIDE SEQUENCE</scope>
    <source>
        <strain evidence="3">SMH4131-1</strain>
    </source>
</reference>
<protein>
    <submittedName>
        <fullName evidence="3">S-adenosyl-L-methionine-dependent methyltransferase</fullName>
    </submittedName>
</protein>
<dbReference type="Pfam" id="PF13489">
    <property type="entry name" value="Methyltransf_23"/>
    <property type="match status" value="1"/>
</dbReference>
<feature type="compositionally biased region" description="Low complexity" evidence="2">
    <location>
        <begin position="11"/>
        <end position="29"/>
    </location>
</feature>
<accession>A0AAE0IWQ2</accession>
<dbReference type="EMBL" id="JAUEPO010000002">
    <property type="protein sequence ID" value="KAK3332564.1"/>
    <property type="molecule type" value="Genomic_DNA"/>
</dbReference>
<keyword evidence="3" id="KW-0808">Transferase</keyword>
<keyword evidence="3" id="KW-0489">Methyltransferase</keyword>
<dbReference type="CDD" id="cd02440">
    <property type="entry name" value="AdoMet_MTases"/>
    <property type="match status" value="1"/>
</dbReference>
<evidence type="ECO:0000256" key="2">
    <source>
        <dbReference type="SAM" id="MobiDB-lite"/>
    </source>
</evidence>
<evidence type="ECO:0000256" key="1">
    <source>
        <dbReference type="ARBA" id="ARBA00038158"/>
    </source>
</evidence>
<dbReference type="PANTHER" id="PTHR43591:SF31">
    <property type="entry name" value="LAEA-LIKE, PUTATIVE (AFU_ORTHOLOGUE AFUA_8G01930)-RELATED"/>
    <property type="match status" value="1"/>
</dbReference>
<organism evidence="3 4">
    <name type="scientific">Cercophora scortea</name>
    <dbReference type="NCBI Taxonomy" id="314031"/>
    <lineage>
        <taxon>Eukaryota</taxon>
        <taxon>Fungi</taxon>
        <taxon>Dikarya</taxon>
        <taxon>Ascomycota</taxon>
        <taxon>Pezizomycotina</taxon>
        <taxon>Sordariomycetes</taxon>
        <taxon>Sordariomycetidae</taxon>
        <taxon>Sordariales</taxon>
        <taxon>Lasiosphaeriaceae</taxon>
        <taxon>Cercophora</taxon>
    </lineage>
</organism>
<gene>
    <name evidence="3" type="ORF">B0T19DRAFT_106673</name>
</gene>
<evidence type="ECO:0000313" key="3">
    <source>
        <dbReference type="EMBL" id="KAK3332564.1"/>
    </source>
</evidence>
<feature type="compositionally biased region" description="Basic and acidic residues" evidence="2">
    <location>
        <begin position="1"/>
        <end position="10"/>
    </location>
</feature>